<keyword evidence="2" id="KW-1185">Reference proteome</keyword>
<organism evidence="1 2">
    <name type="scientific">Mycobacterium yunnanensis</name>
    <dbReference type="NCBI Taxonomy" id="368477"/>
    <lineage>
        <taxon>Bacteria</taxon>
        <taxon>Bacillati</taxon>
        <taxon>Actinomycetota</taxon>
        <taxon>Actinomycetes</taxon>
        <taxon>Mycobacteriales</taxon>
        <taxon>Mycobacteriaceae</taxon>
        <taxon>Mycobacterium</taxon>
    </lineage>
</organism>
<protein>
    <submittedName>
        <fullName evidence="1">ATP-binding domain-containing protein</fullName>
    </submittedName>
</protein>
<dbReference type="AlphaFoldDB" id="A0A9X2YSK6"/>
<reference evidence="1" key="1">
    <citation type="submission" date="2020-07" db="EMBL/GenBank/DDBJ databases">
        <authorList>
            <person name="Pettersson B.M.F."/>
            <person name="Behra P.R.K."/>
            <person name="Ramesh M."/>
            <person name="Das S."/>
            <person name="Dasgupta S."/>
            <person name="Kirsebom L.A."/>
        </authorList>
    </citation>
    <scope>NUCLEOTIDE SEQUENCE</scope>
    <source>
        <strain evidence="1">DSM 44838</strain>
    </source>
</reference>
<dbReference type="InterPro" id="IPR027417">
    <property type="entry name" value="P-loop_NTPase"/>
</dbReference>
<comment type="caution">
    <text evidence="1">The sequence shown here is derived from an EMBL/GenBank/DDBJ whole genome shotgun (WGS) entry which is preliminary data.</text>
</comment>
<dbReference type="EMBL" id="JACKVK010000022">
    <property type="protein sequence ID" value="MCV7424723.1"/>
    <property type="molecule type" value="Genomic_DNA"/>
</dbReference>
<gene>
    <name evidence="1" type="ORF">H7K45_29710</name>
</gene>
<dbReference type="GO" id="GO:0005524">
    <property type="term" value="F:ATP binding"/>
    <property type="evidence" value="ECO:0007669"/>
    <property type="project" value="UniProtKB-KW"/>
</dbReference>
<dbReference type="RefSeq" id="WP_263999813.1">
    <property type="nucleotide sequence ID" value="NZ_JACKVK010000022.1"/>
</dbReference>
<keyword evidence="1" id="KW-0547">Nucleotide-binding</keyword>
<dbReference type="CDD" id="cd18809">
    <property type="entry name" value="SF1_C_RecD"/>
    <property type="match status" value="1"/>
</dbReference>
<reference evidence="1" key="2">
    <citation type="journal article" date="2022" name="BMC Genomics">
        <title>Comparative genome analysis of mycobacteria focusing on tRNA and non-coding RNA.</title>
        <authorList>
            <person name="Behra P.R.K."/>
            <person name="Pettersson B.M.F."/>
            <person name="Ramesh M."/>
            <person name="Das S."/>
            <person name="Dasgupta S."/>
            <person name="Kirsebom L.A."/>
        </authorList>
    </citation>
    <scope>NUCLEOTIDE SEQUENCE</scope>
    <source>
        <strain evidence="1">DSM 44838</strain>
    </source>
</reference>
<sequence length="90" mass="9561">MADSGTNRVAAERLSDRAGAVFDADHAREHLTLGYVTTVHSAQGVTADTTHAVVGENTTRSMLYVAMTRGRDANTAWGCARLRDGADTPN</sequence>
<evidence type="ECO:0000313" key="2">
    <source>
        <dbReference type="Proteomes" id="UP001141629"/>
    </source>
</evidence>
<keyword evidence="1" id="KW-0067">ATP-binding</keyword>
<dbReference type="SUPFAM" id="SSF52540">
    <property type="entry name" value="P-loop containing nucleoside triphosphate hydrolases"/>
    <property type="match status" value="1"/>
</dbReference>
<name>A0A9X2YSK6_9MYCO</name>
<proteinExistence type="predicted"/>
<dbReference type="Proteomes" id="UP001141629">
    <property type="component" value="Unassembled WGS sequence"/>
</dbReference>
<dbReference type="Gene3D" id="3.40.50.300">
    <property type="entry name" value="P-loop containing nucleotide triphosphate hydrolases"/>
    <property type="match status" value="1"/>
</dbReference>
<evidence type="ECO:0000313" key="1">
    <source>
        <dbReference type="EMBL" id="MCV7424723.1"/>
    </source>
</evidence>
<accession>A0A9X2YSK6</accession>